<comment type="subcellular location">
    <subcellularLocation>
        <location evidence="1">Nucleus</location>
    </subcellularLocation>
</comment>
<dbReference type="Proteomes" id="UP000053989">
    <property type="component" value="Unassembled WGS sequence"/>
</dbReference>
<dbReference type="InterPro" id="IPR050568">
    <property type="entry name" value="Transcr_DNA_Rep_Reg"/>
</dbReference>
<dbReference type="CDD" id="cd23645">
    <property type="entry name" value="HFD_Dpb3-like"/>
    <property type="match status" value="1"/>
</dbReference>
<dbReference type="Gene3D" id="1.10.20.10">
    <property type="entry name" value="Histone, subunit A"/>
    <property type="match status" value="1"/>
</dbReference>
<evidence type="ECO:0000313" key="5">
    <source>
        <dbReference type="EMBL" id="KIM51362.1"/>
    </source>
</evidence>
<feature type="non-terminal residue" evidence="5">
    <location>
        <position position="1"/>
    </location>
</feature>
<proteinExistence type="predicted"/>
<dbReference type="EMBL" id="KN822263">
    <property type="protein sequence ID" value="KIM51362.1"/>
    <property type="molecule type" value="Genomic_DNA"/>
</dbReference>
<evidence type="ECO:0000259" key="4">
    <source>
        <dbReference type="Pfam" id="PF00808"/>
    </source>
</evidence>
<reference evidence="6" key="2">
    <citation type="submission" date="2015-01" db="EMBL/GenBank/DDBJ databases">
        <title>Evolutionary Origins and Diversification of the Mycorrhizal Mutualists.</title>
        <authorList>
            <consortium name="DOE Joint Genome Institute"/>
            <consortium name="Mycorrhizal Genomics Consortium"/>
            <person name="Kohler A."/>
            <person name="Kuo A."/>
            <person name="Nagy L.G."/>
            <person name="Floudas D."/>
            <person name="Copeland A."/>
            <person name="Barry K.W."/>
            <person name="Cichocki N."/>
            <person name="Veneault-Fourrey C."/>
            <person name="LaButti K."/>
            <person name="Lindquist E.A."/>
            <person name="Lipzen A."/>
            <person name="Lundell T."/>
            <person name="Morin E."/>
            <person name="Murat C."/>
            <person name="Riley R."/>
            <person name="Ohm R."/>
            <person name="Sun H."/>
            <person name="Tunlid A."/>
            <person name="Henrissat B."/>
            <person name="Grigoriev I.V."/>
            <person name="Hibbett D.S."/>
            <person name="Martin F."/>
        </authorList>
    </citation>
    <scope>NUCLEOTIDE SEQUENCE [LARGE SCALE GENOMIC DNA]</scope>
    <source>
        <strain evidence="6">Foug A</strain>
    </source>
</reference>
<evidence type="ECO:0000256" key="3">
    <source>
        <dbReference type="SAM" id="MobiDB-lite"/>
    </source>
</evidence>
<reference evidence="5 6" key="1">
    <citation type="submission" date="2014-04" db="EMBL/GenBank/DDBJ databases">
        <authorList>
            <consortium name="DOE Joint Genome Institute"/>
            <person name="Kuo A."/>
            <person name="Kohler A."/>
            <person name="Nagy L.G."/>
            <person name="Floudas D."/>
            <person name="Copeland A."/>
            <person name="Barry K.W."/>
            <person name="Cichocki N."/>
            <person name="Veneault-Fourrey C."/>
            <person name="LaButti K."/>
            <person name="Lindquist E.A."/>
            <person name="Lipzen A."/>
            <person name="Lundell T."/>
            <person name="Morin E."/>
            <person name="Murat C."/>
            <person name="Sun H."/>
            <person name="Tunlid A."/>
            <person name="Henrissat B."/>
            <person name="Grigoriev I.V."/>
            <person name="Hibbett D.S."/>
            <person name="Martin F."/>
            <person name="Nordberg H.P."/>
            <person name="Cantor M.N."/>
            <person name="Hua S.X."/>
        </authorList>
    </citation>
    <scope>NUCLEOTIDE SEQUENCE [LARGE SCALE GENOMIC DNA]</scope>
    <source>
        <strain evidence="5 6">Foug A</strain>
    </source>
</reference>
<sequence length="184" mass="20861">DESETVVADEQKKKDGAAAPATREREAGKSILPFSRVQRIIKVDKDLPMVARDATVLISLATEEFIKRLVEASQKVAEREKRSTVQHRDIASVVRRAEEFLFLDGKYFIVTNTPRIRPEIISYPRTEPPTKRKPKALQEEQSAPEGPTLLDKFMKRTREDESQDDVVTGKSSADIVMDEDGIMY</sequence>
<keyword evidence="2" id="KW-0539">Nucleus</keyword>
<organism evidence="5 6">
    <name type="scientific">Scleroderma citrinum Foug A</name>
    <dbReference type="NCBI Taxonomy" id="1036808"/>
    <lineage>
        <taxon>Eukaryota</taxon>
        <taxon>Fungi</taxon>
        <taxon>Dikarya</taxon>
        <taxon>Basidiomycota</taxon>
        <taxon>Agaricomycotina</taxon>
        <taxon>Agaricomycetes</taxon>
        <taxon>Agaricomycetidae</taxon>
        <taxon>Boletales</taxon>
        <taxon>Sclerodermatineae</taxon>
        <taxon>Sclerodermataceae</taxon>
        <taxon>Scleroderma</taxon>
    </lineage>
</organism>
<gene>
    <name evidence="5" type="ORF">SCLCIDRAFT_83314</name>
</gene>
<feature type="domain" description="Transcription factor CBF/NF-Y/archaeal histone" evidence="4">
    <location>
        <begin position="32"/>
        <end position="94"/>
    </location>
</feature>
<evidence type="ECO:0000313" key="6">
    <source>
        <dbReference type="Proteomes" id="UP000053989"/>
    </source>
</evidence>
<keyword evidence="6" id="KW-1185">Reference proteome</keyword>
<dbReference type="SUPFAM" id="SSF47113">
    <property type="entry name" value="Histone-fold"/>
    <property type="match status" value="1"/>
</dbReference>
<dbReference type="STRING" id="1036808.A0A0C2ZEJ1"/>
<dbReference type="PANTHER" id="PTHR10252">
    <property type="entry name" value="HISTONE-LIKE TRANSCRIPTION FACTOR CCAAT-RELATED"/>
    <property type="match status" value="1"/>
</dbReference>
<protein>
    <recommendedName>
        <fullName evidence="4">Transcription factor CBF/NF-Y/archaeal histone domain-containing protein</fullName>
    </recommendedName>
</protein>
<name>A0A0C2ZEJ1_9AGAM</name>
<dbReference type="Pfam" id="PF00808">
    <property type="entry name" value="CBFD_NFYB_HMF"/>
    <property type="match status" value="1"/>
</dbReference>
<dbReference type="GO" id="GO:0046982">
    <property type="term" value="F:protein heterodimerization activity"/>
    <property type="evidence" value="ECO:0007669"/>
    <property type="project" value="InterPro"/>
</dbReference>
<evidence type="ECO:0000256" key="1">
    <source>
        <dbReference type="ARBA" id="ARBA00004123"/>
    </source>
</evidence>
<accession>A0A0C2ZEJ1</accession>
<dbReference type="AlphaFoldDB" id="A0A0C2ZEJ1"/>
<feature type="non-terminal residue" evidence="5">
    <location>
        <position position="184"/>
    </location>
</feature>
<dbReference type="PANTHER" id="PTHR10252:SF54">
    <property type="entry name" value="CHROMATIN ACCESSIBILITY COMPLEX PROTEIN 1"/>
    <property type="match status" value="1"/>
</dbReference>
<dbReference type="OrthoDB" id="636685at2759"/>
<dbReference type="HOGENOM" id="CLU_045277_12_0_1"/>
<feature type="compositionally biased region" description="Basic and acidic residues" evidence="3">
    <location>
        <begin position="9"/>
        <end position="25"/>
    </location>
</feature>
<dbReference type="InParanoid" id="A0A0C2ZEJ1"/>
<dbReference type="GO" id="GO:0005634">
    <property type="term" value="C:nucleus"/>
    <property type="evidence" value="ECO:0007669"/>
    <property type="project" value="UniProtKB-SubCell"/>
</dbReference>
<evidence type="ECO:0000256" key="2">
    <source>
        <dbReference type="ARBA" id="ARBA00023242"/>
    </source>
</evidence>
<feature type="region of interest" description="Disordered" evidence="3">
    <location>
        <begin position="1"/>
        <end position="25"/>
    </location>
</feature>
<dbReference type="InterPro" id="IPR009072">
    <property type="entry name" value="Histone-fold"/>
</dbReference>
<dbReference type="InterPro" id="IPR003958">
    <property type="entry name" value="CBFA_NFYB_domain"/>
</dbReference>
<feature type="region of interest" description="Disordered" evidence="3">
    <location>
        <begin position="122"/>
        <end position="150"/>
    </location>
</feature>